<comment type="caution">
    <text evidence="1">The sequence shown here is derived from an EMBL/GenBank/DDBJ whole genome shotgun (WGS) entry which is preliminary data.</text>
</comment>
<name>A0A2K3LLK2_TRIPR</name>
<sequence length="76" mass="8225">MLEVQREFEVTSKYTSLSNSLSTEIFSADGGEDEVTNKEESLPNDFAKERIIAYEDVAPKTGVESKGESSCGDGNG</sequence>
<organism evidence="1 2">
    <name type="scientific">Trifolium pratense</name>
    <name type="common">Red clover</name>
    <dbReference type="NCBI Taxonomy" id="57577"/>
    <lineage>
        <taxon>Eukaryota</taxon>
        <taxon>Viridiplantae</taxon>
        <taxon>Streptophyta</taxon>
        <taxon>Embryophyta</taxon>
        <taxon>Tracheophyta</taxon>
        <taxon>Spermatophyta</taxon>
        <taxon>Magnoliopsida</taxon>
        <taxon>eudicotyledons</taxon>
        <taxon>Gunneridae</taxon>
        <taxon>Pentapetalae</taxon>
        <taxon>rosids</taxon>
        <taxon>fabids</taxon>
        <taxon>Fabales</taxon>
        <taxon>Fabaceae</taxon>
        <taxon>Papilionoideae</taxon>
        <taxon>50 kb inversion clade</taxon>
        <taxon>NPAAA clade</taxon>
        <taxon>Hologalegina</taxon>
        <taxon>IRL clade</taxon>
        <taxon>Trifolieae</taxon>
        <taxon>Trifolium</taxon>
    </lineage>
</organism>
<gene>
    <name evidence="1" type="ORF">L195_g035393</name>
</gene>
<evidence type="ECO:0000313" key="1">
    <source>
        <dbReference type="EMBL" id="PNX79407.1"/>
    </source>
</evidence>
<dbReference type="AlphaFoldDB" id="A0A2K3LLK2"/>
<proteinExistence type="predicted"/>
<evidence type="ECO:0000313" key="2">
    <source>
        <dbReference type="Proteomes" id="UP000236291"/>
    </source>
</evidence>
<accession>A0A2K3LLK2</accession>
<feature type="non-terminal residue" evidence="1">
    <location>
        <position position="76"/>
    </location>
</feature>
<protein>
    <submittedName>
        <fullName evidence="1">Uncharacterized protein</fullName>
    </submittedName>
</protein>
<reference evidence="1 2" key="1">
    <citation type="journal article" date="2014" name="Am. J. Bot.">
        <title>Genome assembly and annotation for red clover (Trifolium pratense; Fabaceae).</title>
        <authorList>
            <person name="Istvanek J."/>
            <person name="Jaros M."/>
            <person name="Krenek A."/>
            <person name="Repkova J."/>
        </authorList>
    </citation>
    <scope>NUCLEOTIDE SEQUENCE [LARGE SCALE GENOMIC DNA]</scope>
    <source>
        <strain evidence="2">cv. Tatra</strain>
        <tissue evidence="1">Young leaves</tissue>
    </source>
</reference>
<reference evidence="1 2" key="2">
    <citation type="journal article" date="2017" name="Front. Plant Sci.">
        <title>Gene Classification and Mining of Molecular Markers Useful in Red Clover (Trifolium pratense) Breeding.</title>
        <authorList>
            <person name="Istvanek J."/>
            <person name="Dluhosova J."/>
            <person name="Dluhos P."/>
            <person name="Patkova L."/>
            <person name="Nedelnik J."/>
            <person name="Repkova J."/>
        </authorList>
    </citation>
    <scope>NUCLEOTIDE SEQUENCE [LARGE SCALE GENOMIC DNA]</scope>
    <source>
        <strain evidence="2">cv. Tatra</strain>
        <tissue evidence="1">Young leaves</tissue>
    </source>
</reference>
<dbReference type="Proteomes" id="UP000236291">
    <property type="component" value="Unassembled WGS sequence"/>
</dbReference>
<dbReference type="EMBL" id="ASHM01035939">
    <property type="protein sequence ID" value="PNX79407.1"/>
    <property type="molecule type" value="Genomic_DNA"/>
</dbReference>